<feature type="transmembrane region" description="Helical" evidence="9">
    <location>
        <begin position="161"/>
        <end position="179"/>
    </location>
</feature>
<evidence type="ECO:0000256" key="7">
    <source>
        <dbReference type="ARBA" id="ARBA00034313"/>
    </source>
</evidence>
<reference evidence="10" key="2">
    <citation type="submission" date="2023-06" db="EMBL/GenBank/DDBJ databases">
        <authorList>
            <consortium name="Lawrence Berkeley National Laboratory"/>
            <person name="Haridas S."/>
            <person name="Hensen N."/>
            <person name="Bonometti L."/>
            <person name="Westerberg I."/>
            <person name="Brannstrom I.O."/>
            <person name="Guillou S."/>
            <person name="Cros-Aarteil S."/>
            <person name="Calhoun S."/>
            <person name="Kuo A."/>
            <person name="Mondo S."/>
            <person name="Pangilinan J."/>
            <person name="Riley R."/>
            <person name="Labutti K."/>
            <person name="Andreopoulos B."/>
            <person name="Lipzen A."/>
            <person name="Chen C."/>
            <person name="Yanf M."/>
            <person name="Daum C."/>
            <person name="Ng V."/>
            <person name="Clum A."/>
            <person name="Steindorff A."/>
            <person name="Ohm R."/>
            <person name="Martin F."/>
            <person name="Silar P."/>
            <person name="Natvig D."/>
            <person name="Lalanne C."/>
            <person name="Gautier V."/>
            <person name="Ament-Velasquez S.L."/>
            <person name="Kruys A."/>
            <person name="Hutchinson M.I."/>
            <person name="Powell A.J."/>
            <person name="Barry K."/>
            <person name="Miller A.N."/>
            <person name="Grigoriev I.V."/>
            <person name="Debuchy R."/>
            <person name="Gladieux P."/>
            <person name="Thoren M.H."/>
            <person name="Johannesson H."/>
        </authorList>
    </citation>
    <scope>NUCLEOTIDE SEQUENCE</scope>
    <source>
        <strain evidence="10">CBS 118394</strain>
    </source>
</reference>
<feature type="transmembrane region" description="Helical" evidence="9">
    <location>
        <begin position="108"/>
        <end position="126"/>
    </location>
</feature>
<keyword evidence="11" id="KW-1185">Reference proteome</keyword>
<evidence type="ECO:0000313" key="11">
    <source>
        <dbReference type="Proteomes" id="UP001283341"/>
    </source>
</evidence>
<dbReference type="PANTHER" id="PTHR35042">
    <property type="entry name" value="ANTHRONE OXYGENASE ENCC"/>
    <property type="match status" value="1"/>
</dbReference>
<name>A0AAE0HYA9_9PEZI</name>
<feature type="transmembrane region" description="Helical" evidence="9">
    <location>
        <begin position="21"/>
        <end position="49"/>
    </location>
</feature>
<keyword evidence="5" id="KW-0503">Monooxygenase</keyword>
<dbReference type="GO" id="GO:0016020">
    <property type="term" value="C:membrane"/>
    <property type="evidence" value="ECO:0007669"/>
    <property type="project" value="UniProtKB-SubCell"/>
</dbReference>
<dbReference type="Proteomes" id="UP001283341">
    <property type="component" value="Unassembled WGS sequence"/>
</dbReference>
<sequence length="180" mass="19195">MAESKRRPEHETGPKDERSDMLGVQVAAAASGFVLSGTMLGMLVTMPVILDTNTDGLQLCRQWARAFDYGHVIGPALCGATTLLHVYAALGSRTHPWKRTSRISRRQLAAGVTTLGMVPFTLVAMTSTNNSLFALLAQGASGVADLASVRDLVGTWSRLHFARCVFPLVGAILGLGVIFL</sequence>
<evidence type="ECO:0000256" key="4">
    <source>
        <dbReference type="ARBA" id="ARBA00023002"/>
    </source>
</evidence>
<dbReference type="InterPro" id="IPR013901">
    <property type="entry name" value="Anthrone_oxy"/>
</dbReference>
<comment type="caution">
    <text evidence="10">The sequence shown here is derived from an EMBL/GenBank/DDBJ whole genome shotgun (WGS) entry which is preliminary data.</text>
</comment>
<evidence type="ECO:0000256" key="2">
    <source>
        <dbReference type="ARBA" id="ARBA00022692"/>
    </source>
</evidence>
<dbReference type="PANTHER" id="PTHR35042:SF3">
    <property type="entry name" value="ANTHRONE OXYGENASE-RELATED"/>
    <property type="match status" value="1"/>
</dbReference>
<dbReference type="Pfam" id="PF08592">
    <property type="entry name" value="Anthrone_oxy"/>
    <property type="match status" value="1"/>
</dbReference>
<dbReference type="EMBL" id="JAUEDM010000006">
    <property type="protein sequence ID" value="KAK3315163.1"/>
    <property type="molecule type" value="Genomic_DNA"/>
</dbReference>
<comment type="similarity">
    <text evidence="7">Belongs to the anthrone oxygenase family.</text>
</comment>
<evidence type="ECO:0000256" key="1">
    <source>
        <dbReference type="ARBA" id="ARBA00004141"/>
    </source>
</evidence>
<evidence type="ECO:0000313" key="10">
    <source>
        <dbReference type="EMBL" id="KAK3315163.1"/>
    </source>
</evidence>
<organism evidence="10 11">
    <name type="scientific">Apodospora peruviana</name>
    <dbReference type="NCBI Taxonomy" id="516989"/>
    <lineage>
        <taxon>Eukaryota</taxon>
        <taxon>Fungi</taxon>
        <taxon>Dikarya</taxon>
        <taxon>Ascomycota</taxon>
        <taxon>Pezizomycotina</taxon>
        <taxon>Sordariomycetes</taxon>
        <taxon>Sordariomycetidae</taxon>
        <taxon>Sordariales</taxon>
        <taxon>Lasiosphaeriaceae</taxon>
        <taxon>Apodospora</taxon>
    </lineage>
</organism>
<keyword evidence="3 9" id="KW-1133">Transmembrane helix</keyword>
<dbReference type="GO" id="GO:0004497">
    <property type="term" value="F:monooxygenase activity"/>
    <property type="evidence" value="ECO:0007669"/>
    <property type="project" value="UniProtKB-KW"/>
</dbReference>
<evidence type="ECO:0000256" key="3">
    <source>
        <dbReference type="ARBA" id="ARBA00022989"/>
    </source>
</evidence>
<protein>
    <submittedName>
        <fullName evidence="10">Uncharacterized protein</fullName>
    </submittedName>
</protein>
<reference evidence="10" key="1">
    <citation type="journal article" date="2023" name="Mol. Phylogenet. Evol.">
        <title>Genome-scale phylogeny and comparative genomics of the fungal order Sordariales.</title>
        <authorList>
            <person name="Hensen N."/>
            <person name="Bonometti L."/>
            <person name="Westerberg I."/>
            <person name="Brannstrom I.O."/>
            <person name="Guillou S."/>
            <person name="Cros-Aarteil S."/>
            <person name="Calhoun S."/>
            <person name="Haridas S."/>
            <person name="Kuo A."/>
            <person name="Mondo S."/>
            <person name="Pangilinan J."/>
            <person name="Riley R."/>
            <person name="LaButti K."/>
            <person name="Andreopoulos B."/>
            <person name="Lipzen A."/>
            <person name="Chen C."/>
            <person name="Yan M."/>
            <person name="Daum C."/>
            <person name="Ng V."/>
            <person name="Clum A."/>
            <person name="Steindorff A."/>
            <person name="Ohm R.A."/>
            <person name="Martin F."/>
            <person name="Silar P."/>
            <person name="Natvig D.O."/>
            <person name="Lalanne C."/>
            <person name="Gautier V."/>
            <person name="Ament-Velasquez S.L."/>
            <person name="Kruys A."/>
            <person name="Hutchinson M.I."/>
            <person name="Powell A.J."/>
            <person name="Barry K."/>
            <person name="Miller A.N."/>
            <person name="Grigoriev I.V."/>
            <person name="Debuchy R."/>
            <person name="Gladieux P."/>
            <person name="Hiltunen Thoren M."/>
            <person name="Johannesson H."/>
        </authorList>
    </citation>
    <scope>NUCLEOTIDE SEQUENCE</scope>
    <source>
        <strain evidence="10">CBS 118394</strain>
    </source>
</reference>
<evidence type="ECO:0000256" key="8">
    <source>
        <dbReference type="SAM" id="MobiDB-lite"/>
    </source>
</evidence>
<keyword evidence="6 9" id="KW-0472">Membrane</keyword>
<evidence type="ECO:0000256" key="5">
    <source>
        <dbReference type="ARBA" id="ARBA00023033"/>
    </source>
</evidence>
<accession>A0AAE0HYA9</accession>
<gene>
    <name evidence="10" type="ORF">B0H66DRAFT_606067</name>
</gene>
<feature type="transmembrane region" description="Helical" evidence="9">
    <location>
        <begin position="69"/>
        <end position="88"/>
    </location>
</feature>
<keyword evidence="4" id="KW-0560">Oxidoreductase</keyword>
<evidence type="ECO:0000256" key="6">
    <source>
        <dbReference type="ARBA" id="ARBA00023136"/>
    </source>
</evidence>
<comment type="subcellular location">
    <subcellularLocation>
        <location evidence="1">Membrane</location>
        <topology evidence="1">Multi-pass membrane protein</topology>
    </subcellularLocation>
</comment>
<dbReference type="AlphaFoldDB" id="A0AAE0HYA9"/>
<keyword evidence="2 9" id="KW-0812">Transmembrane</keyword>
<proteinExistence type="inferred from homology"/>
<feature type="region of interest" description="Disordered" evidence="8">
    <location>
        <begin position="1"/>
        <end position="20"/>
    </location>
</feature>
<evidence type="ECO:0000256" key="9">
    <source>
        <dbReference type="SAM" id="Phobius"/>
    </source>
</evidence>